<dbReference type="Gene3D" id="1.20.190.10">
    <property type="entry name" value="Pesticidal crystal protein, N-terminal domain"/>
    <property type="match status" value="1"/>
</dbReference>
<dbReference type="Pfam" id="PF03945">
    <property type="entry name" value="Endotoxin_N"/>
    <property type="match status" value="1"/>
</dbReference>
<evidence type="ECO:0000313" key="2">
    <source>
        <dbReference type="EMBL" id="EFA76938.1"/>
    </source>
</evidence>
<gene>
    <name evidence="2" type="ORF">PPL_09690</name>
</gene>
<dbReference type="OMA" id="WTIDINQ"/>
<reference evidence="2 3" key="1">
    <citation type="journal article" date="2011" name="Genome Res.">
        <title>Phylogeny-wide analysis of social amoeba genomes highlights ancient origins for complex intercellular communication.</title>
        <authorList>
            <person name="Heidel A.J."/>
            <person name="Lawal H.M."/>
            <person name="Felder M."/>
            <person name="Schilde C."/>
            <person name="Helps N.R."/>
            <person name="Tunggal B."/>
            <person name="Rivero F."/>
            <person name="John U."/>
            <person name="Schleicher M."/>
            <person name="Eichinger L."/>
            <person name="Platzer M."/>
            <person name="Noegel A.A."/>
            <person name="Schaap P."/>
            <person name="Gloeckner G."/>
        </authorList>
    </citation>
    <scope>NUCLEOTIDE SEQUENCE [LARGE SCALE GENOMIC DNA]</scope>
    <source>
        <strain evidence="3">ATCC 26659 / Pp 5 / PN500</strain>
    </source>
</reference>
<evidence type="ECO:0000259" key="1">
    <source>
        <dbReference type="Pfam" id="PF03945"/>
    </source>
</evidence>
<dbReference type="GeneID" id="31365165"/>
<comment type="caution">
    <text evidence="2">The sequence shown here is derived from an EMBL/GenBank/DDBJ whole genome shotgun (WGS) entry which is preliminary data.</text>
</comment>
<dbReference type="InterPro" id="IPR005639">
    <property type="entry name" value="Pest_crys_dom_I"/>
</dbReference>
<protein>
    <recommendedName>
        <fullName evidence="1">Pesticidal crystal protein domain-containing protein</fullName>
    </recommendedName>
</protein>
<feature type="domain" description="Pesticidal crystal protein" evidence="1">
    <location>
        <begin position="47"/>
        <end position="270"/>
    </location>
</feature>
<dbReference type="SUPFAM" id="SSF56849">
    <property type="entry name" value="delta-Endotoxin (insectocide), N-terminal domain"/>
    <property type="match status" value="1"/>
</dbReference>
<dbReference type="AlphaFoldDB" id="D3BNI7"/>
<dbReference type="EMBL" id="ADBJ01000044">
    <property type="protein sequence ID" value="EFA76938.1"/>
    <property type="molecule type" value="Genomic_DNA"/>
</dbReference>
<keyword evidence="3" id="KW-1185">Reference proteome</keyword>
<dbReference type="InterPro" id="IPR036716">
    <property type="entry name" value="Pest_crys_N_sf"/>
</dbReference>
<dbReference type="PANTHER" id="PTHR37003:SF2">
    <property type="entry name" value="PESTICIDAL CRYSTAL PROTEIN N-TERMINAL DOMAIN-CONTAINING PROTEIN"/>
    <property type="match status" value="1"/>
</dbReference>
<dbReference type="Proteomes" id="UP000001396">
    <property type="component" value="Unassembled WGS sequence"/>
</dbReference>
<dbReference type="PANTHER" id="PTHR37003">
    <property type="entry name" value="ENDOTOXIN_N DOMAIN-CONTAINING PROTEIN-RELATED"/>
    <property type="match status" value="1"/>
</dbReference>
<evidence type="ECO:0000313" key="3">
    <source>
        <dbReference type="Proteomes" id="UP000001396"/>
    </source>
</evidence>
<dbReference type="GO" id="GO:0001907">
    <property type="term" value="P:symbiont-mediated killing of host cell"/>
    <property type="evidence" value="ECO:0007669"/>
    <property type="project" value="InterPro"/>
</dbReference>
<dbReference type="InParanoid" id="D3BNI7"/>
<dbReference type="RefSeq" id="XP_020429070.1">
    <property type="nucleotide sequence ID" value="XM_020580483.1"/>
</dbReference>
<organism evidence="2 3">
    <name type="scientific">Heterostelium pallidum (strain ATCC 26659 / Pp 5 / PN500)</name>
    <name type="common">Cellular slime mold</name>
    <name type="synonym">Polysphondylium pallidum</name>
    <dbReference type="NCBI Taxonomy" id="670386"/>
    <lineage>
        <taxon>Eukaryota</taxon>
        <taxon>Amoebozoa</taxon>
        <taxon>Evosea</taxon>
        <taxon>Eumycetozoa</taxon>
        <taxon>Dictyostelia</taxon>
        <taxon>Acytosteliales</taxon>
        <taxon>Acytosteliaceae</taxon>
        <taxon>Heterostelium</taxon>
    </lineage>
</organism>
<dbReference type="InterPro" id="IPR038979">
    <property type="entry name" value="Pest_crys"/>
</dbReference>
<sequence length="601" mass="67089">MATPALPTDRSDWIKQQQDMITNVLKTSALPTVSQSTDFNELIKATVVGSTAMIPIVGGGVSTIIDAIWSHILSNQTSNTNALTAMYMNMVKEVVDQQISVYDNADLIAEYAGIDSYINNFKTKLANYTAKPTNVTLKNEMRTAFTTAEQRLKAALVPKGIFRKVGYEVTELMMFTIAATTHLLLLRQVIANGKTWGYPAVDLTGFKNDFKAHIVEYTQHCKVTYANGWSKIAADSTKVGGGDTFNHILRYRSTMISSVFDYVSMWYTFDQDVFPLGAIGERVRYLWSDVLGWTIDINQPVPGILIEDNLYYNPPSSQFYNYWDSVMQHEKFRGQLHHVDIKGNPFLYTMTPYYYDQTQTSGYRQGFAVGDNPNIGTLTTMTFPPTGATQTLSMSSDVIVRKIQVTGVTNSINYVSPAPGRNDHNNPIAYYYDDCRTYGLIDSVCVGFIPSEVFPENVLVAKSETIVDPQKAFYMDAGVLFKKDFTMVGQHAFEMSDKETIKLQVQLQDPKQYTYTIRLRVSCQDKVPGKISILNANQVLLSTFNYVANSANQLIASAAEPDYIFTFATDKPTKIWLKALGGTVVLQSIIFKPVPAPKPAA</sequence>
<name>D3BNI7_HETP5</name>
<accession>D3BNI7</accession>
<proteinExistence type="predicted"/>
<dbReference type="FunCoup" id="D3BNI7">
    <property type="interactions" value="805"/>
</dbReference>
<dbReference type="GO" id="GO:0090729">
    <property type="term" value="F:toxin activity"/>
    <property type="evidence" value="ECO:0007669"/>
    <property type="project" value="InterPro"/>
</dbReference>